<sequence length="516" mass="59723">MKFRRVRFILGEQLNHQHSWFEQVDTQTLYVIAELHQEQNYVLHHVQKQCAFLAAMRQFANALTEAGHEVHYLDLDQTARYRALTELLADVCQQAGAELLQYQRPDEYRLLTQLADFSPPKVVVDCVDSEHFLLNFDEIDQQFPCGKHVLMEHFYRRMRTRFDLLMDEQGKPLGGKWNFDAENRNKLKTSDLESLPQPLQFANDVSEILERLQRHQIANFGRAEVALLWPVSRAQALTQLAHFCQVCLPNFGRFQDAMTCQHPSQWSLYHSRLSFALNCKLLSPLEVVEAAIDTFHHAKGAISLAQVEGFVRQIVGWREYVRGIYWANMPSYAKRNLLNAGRPLPEYFWNAQTHMNCVHHAVSQSLNYAYAHHIQRLMVTGNFAMLAELNPDQVDAWYLGIYVDALEWVEMPNTRGMALFADGGIIATKPYAASGSYINRMSDYCSSCRYRVKERSGDLACPLNSLYWRFMVKHRDQLANNPRIGMIYRNWDKLTAEAQDAILATAEKNLQRLESL</sequence>
<dbReference type="eggNOG" id="COG3046">
    <property type="taxonomic scope" value="Bacteria"/>
</dbReference>
<dbReference type="SUPFAM" id="SSF48173">
    <property type="entry name" value="Cryptochrome/photolyase FAD-binding domain"/>
    <property type="match status" value="1"/>
</dbReference>
<gene>
    <name evidence="1" type="ORF">VPR01S_06_01100</name>
</gene>
<protein>
    <recommendedName>
        <fullName evidence="3">Deoxyribodipyrimidine photolyase</fullName>
    </recommendedName>
</protein>
<dbReference type="STRING" id="1219065.VPR01S_06_01100"/>
<reference evidence="1 2" key="1">
    <citation type="submission" date="2013-09" db="EMBL/GenBank/DDBJ databases">
        <title>Whole genome shotgun sequence of Vibrio proteolyticus NBRC 13287.</title>
        <authorList>
            <person name="Isaki S."/>
            <person name="Hosoyama A."/>
            <person name="Numata M."/>
            <person name="Hashimoto M."/>
            <person name="Hosoyama Y."/>
            <person name="Tsuchikane K."/>
            <person name="Noguchi M."/>
            <person name="Hirakata S."/>
            <person name="Ichikawa N."/>
            <person name="Ohji S."/>
            <person name="Yamazoe A."/>
            <person name="Fujita N."/>
        </authorList>
    </citation>
    <scope>NUCLEOTIDE SEQUENCE [LARGE SCALE GENOMIC DNA]</scope>
    <source>
        <strain evidence="1 2">NBRC 13287</strain>
    </source>
</reference>
<comment type="caution">
    <text evidence="1">The sequence shown here is derived from an EMBL/GenBank/DDBJ whole genome shotgun (WGS) entry which is preliminary data.</text>
</comment>
<keyword evidence="2" id="KW-1185">Reference proteome</keyword>
<dbReference type="Proteomes" id="UP000016570">
    <property type="component" value="Unassembled WGS sequence"/>
</dbReference>
<dbReference type="EMBL" id="BATJ01000006">
    <property type="protein sequence ID" value="GAD67093.1"/>
    <property type="molecule type" value="Genomic_DNA"/>
</dbReference>
<dbReference type="Pfam" id="PF04244">
    <property type="entry name" value="DPRP"/>
    <property type="match status" value="1"/>
</dbReference>
<dbReference type="Gene3D" id="1.10.579.10">
    <property type="entry name" value="DNA Cyclobutane Dipyrimidine Photolyase, subunit A, domain 3"/>
    <property type="match status" value="1"/>
</dbReference>
<organism evidence="1 2">
    <name type="scientific">Vibrio proteolyticus NBRC 13287</name>
    <dbReference type="NCBI Taxonomy" id="1219065"/>
    <lineage>
        <taxon>Bacteria</taxon>
        <taxon>Pseudomonadati</taxon>
        <taxon>Pseudomonadota</taxon>
        <taxon>Gammaproteobacteria</taxon>
        <taxon>Vibrionales</taxon>
        <taxon>Vibrionaceae</taxon>
        <taxon>Vibrio</taxon>
    </lineage>
</organism>
<dbReference type="PANTHER" id="PTHR38657:SF1">
    <property type="entry name" value="SLR1343 PROTEIN"/>
    <property type="match status" value="1"/>
</dbReference>
<evidence type="ECO:0008006" key="3">
    <source>
        <dbReference type="Google" id="ProtNLM"/>
    </source>
</evidence>
<dbReference type="PANTHER" id="PTHR38657">
    <property type="entry name" value="SLR1343 PROTEIN"/>
    <property type="match status" value="1"/>
</dbReference>
<dbReference type="Gene3D" id="1.10.10.1710">
    <property type="entry name" value="Deoxyribodipyrimidine photolyase-related"/>
    <property type="match status" value="1"/>
</dbReference>
<dbReference type="Gene3D" id="1.25.40.80">
    <property type="match status" value="1"/>
</dbReference>
<evidence type="ECO:0000313" key="1">
    <source>
        <dbReference type="EMBL" id="GAD67093.1"/>
    </source>
</evidence>
<proteinExistence type="predicted"/>
<name>U3BKE0_VIBPR</name>
<dbReference type="InterPro" id="IPR052551">
    <property type="entry name" value="UV-DNA_repair_photolyase"/>
</dbReference>
<dbReference type="RefSeq" id="WP_021705068.1">
    <property type="nucleotide sequence ID" value="NZ_BATJ01000006.1"/>
</dbReference>
<dbReference type="Gene3D" id="3.40.50.620">
    <property type="entry name" value="HUPs"/>
    <property type="match status" value="1"/>
</dbReference>
<dbReference type="InterPro" id="IPR036134">
    <property type="entry name" value="Crypto/Photolyase_FAD-like_sf"/>
</dbReference>
<dbReference type="AlphaFoldDB" id="U3BKE0"/>
<accession>U3BKE0</accession>
<dbReference type="InterPro" id="IPR007357">
    <property type="entry name" value="PhrB-like"/>
</dbReference>
<evidence type="ECO:0000313" key="2">
    <source>
        <dbReference type="Proteomes" id="UP000016570"/>
    </source>
</evidence>
<dbReference type="InterPro" id="IPR014729">
    <property type="entry name" value="Rossmann-like_a/b/a_fold"/>
</dbReference>